<evidence type="ECO:0000256" key="3">
    <source>
        <dbReference type="ARBA" id="ARBA00022679"/>
    </source>
</evidence>
<gene>
    <name evidence="14" type="ORF">AMAG_16033</name>
</gene>
<dbReference type="EMBL" id="GG745374">
    <property type="protein sequence ID" value="KNE71727.1"/>
    <property type="molecule type" value="Genomic_DNA"/>
</dbReference>
<dbReference type="Gene3D" id="3.30.200.20">
    <property type="entry name" value="Phosphorylase Kinase, domain 1"/>
    <property type="match status" value="1"/>
</dbReference>
<dbReference type="GO" id="GO:0005952">
    <property type="term" value="C:cAMP-dependent protein kinase complex"/>
    <property type="evidence" value="ECO:0007669"/>
    <property type="project" value="TreeGrafter"/>
</dbReference>
<feature type="domain" description="Protein kinase" evidence="12">
    <location>
        <begin position="120"/>
        <end position="374"/>
    </location>
</feature>
<dbReference type="Pfam" id="PF00069">
    <property type="entry name" value="Pkinase"/>
    <property type="match status" value="1"/>
</dbReference>
<dbReference type="VEuPathDB" id="FungiDB:AMAG_16033"/>
<dbReference type="EC" id="2.7.11.11" evidence="1"/>
<dbReference type="PROSITE" id="PS50011">
    <property type="entry name" value="PROTEIN_KINASE_DOM"/>
    <property type="match status" value="1"/>
</dbReference>
<dbReference type="Gene3D" id="1.10.510.10">
    <property type="entry name" value="Transferase(Phosphotransferase) domain 1"/>
    <property type="match status" value="1"/>
</dbReference>
<dbReference type="Proteomes" id="UP000054350">
    <property type="component" value="Unassembled WGS sequence"/>
</dbReference>
<evidence type="ECO:0000259" key="12">
    <source>
        <dbReference type="PROSITE" id="PS50011"/>
    </source>
</evidence>
<dbReference type="FunFam" id="1.10.510.10:FF:000005">
    <property type="entry name" value="cAMP-dependent protein kinase catalytic subunit alpha"/>
    <property type="match status" value="1"/>
</dbReference>
<evidence type="ECO:0000256" key="6">
    <source>
        <dbReference type="ARBA" id="ARBA00022840"/>
    </source>
</evidence>
<evidence type="ECO:0000256" key="5">
    <source>
        <dbReference type="ARBA" id="ARBA00022777"/>
    </source>
</evidence>
<dbReference type="OrthoDB" id="63267at2759"/>
<dbReference type="PANTHER" id="PTHR24353:SF153">
    <property type="entry name" value="CAMP-DEPENDENT PROTEIN KINASE CATALYTIC SUBUNIT 1"/>
    <property type="match status" value="1"/>
</dbReference>
<reference evidence="14 15" key="1">
    <citation type="submission" date="2009-11" db="EMBL/GenBank/DDBJ databases">
        <title>Annotation of Allomyces macrogynus ATCC 38327.</title>
        <authorList>
            <consortium name="The Broad Institute Genome Sequencing Platform"/>
            <person name="Russ C."/>
            <person name="Cuomo C."/>
            <person name="Burger G."/>
            <person name="Gray M.W."/>
            <person name="Holland P.W.H."/>
            <person name="King N."/>
            <person name="Lang F.B.F."/>
            <person name="Roger A.J."/>
            <person name="Ruiz-Trillo I."/>
            <person name="Young S.K."/>
            <person name="Zeng Q."/>
            <person name="Gargeya S."/>
            <person name="Fitzgerald M."/>
            <person name="Haas B."/>
            <person name="Abouelleil A."/>
            <person name="Alvarado L."/>
            <person name="Arachchi H.M."/>
            <person name="Berlin A."/>
            <person name="Chapman S.B."/>
            <person name="Gearin G."/>
            <person name="Goldberg J."/>
            <person name="Griggs A."/>
            <person name="Gujja S."/>
            <person name="Hansen M."/>
            <person name="Heiman D."/>
            <person name="Howarth C."/>
            <person name="Larimer J."/>
            <person name="Lui A."/>
            <person name="MacDonald P.J.P."/>
            <person name="McCowen C."/>
            <person name="Montmayeur A."/>
            <person name="Murphy C."/>
            <person name="Neiman D."/>
            <person name="Pearson M."/>
            <person name="Priest M."/>
            <person name="Roberts A."/>
            <person name="Saif S."/>
            <person name="Shea T."/>
            <person name="Sisk P."/>
            <person name="Stolte C."/>
            <person name="Sykes S."/>
            <person name="Wortman J."/>
            <person name="Nusbaum C."/>
            <person name="Birren B."/>
        </authorList>
    </citation>
    <scope>NUCLEOTIDE SEQUENCE [LARGE SCALE GENOMIC DNA]</scope>
    <source>
        <strain evidence="14 15">ATCC 38327</strain>
    </source>
</reference>
<feature type="compositionally biased region" description="Basic and acidic residues" evidence="11">
    <location>
        <begin position="28"/>
        <end position="42"/>
    </location>
</feature>
<sequence length="429" mass="48518">MTLIDTLVEKTKKAMTAGANAASSGFRSTHESRAPSPHRDDGTGSTTPTLDEIEHGLDVVTVGDLLVPPPGGNTSSSILAAQQRAQLAHTSDHYAPVAPAAEEADPALTRRGRHTRLEDLDIRQTLGTGSFGRVHLVREKDTGKYFAMKVLKKTEVVKHKQVEHTLNEKHILEQLQHPFLVNLHSSFQDASRLYIVMDYITGGELFTYLRRSQRFSNNVAKFYAGEVLLAFEYLHKRDIIYRDLKPENLLLDGQGHIKIIDFGFAKYVPDVTWTLCGTPDYLAPEIIQSRGYGKAVDWYALGVLIFEMLAGYPPFYDEDTIRMYQKILQGRVKWPSHFDPAARDLLKRLLTADLTKRYGNLKGGSKDIKTHRWFANLDWGKLYRKQIPPPYVPLNRGDGDTSNFDVYPEETEPYGRPGPDPYSHLFKDF</sequence>
<evidence type="ECO:0000256" key="11">
    <source>
        <dbReference type="SAM" id="MobiDB-lite"/>
    </source>
</evidence>
<keyword evidence="4 9" id="KW-0547">Nucleotide-binding</keyword>
<feature type="domain" description="AGC-kinase C-terminal" evidence="13">
    <location>
        <begin position="375"/>
        <end position="429"/>
    </location>
</feature>
<dbReference type="FunFam" id="3.30.200.20:FF:000005">
    <property type="entry name" value="cAMP-dependent protein kinase catalytic subunit"/>
    <property type="match status" value="1"/>
</dbReference>
<dbReference type="AlphaFoldDB" id="A0A0L0TAD9"/>
<dbReference type="SUPFAM" id="SSF56112">
    <property type="entry name" value="Protein kinase-like (PK-like)"/>
    <property type="match status" value="1"/>
</dbReference>
<dbReference type="PROSITE" id="PS51285">
    <property type="entry name" value="AGC_KINASE_CTER"/>
    <property type="match status" value="1"/>
</dbReference>
<evidence type="ECO:0000256" key="10">
    <source>
        <dbReference type="RuleBase" id="RU000304"/>
    </source>
</evidence>
<keyword evidence="3" id="KW-0808">Transferase</keyword>
<evidence type="ECO:0000256" key="2">
    <source>
        <dbReference type="ARBA" id="ARBA00022527"/>
    </source>
</evidence>
<dbReference type="InterPro" id="IPR000961">
    <property type="entry name" value="AGC-kinase_C"/>
</dbReference>
<evidence type="ECO:0000256" key="9">
    <source>
        <dbReference type="PROSITE-ProRule" id="PRU10141"/>
    </source>
</evidence>
<dbReference type="SMART" id="SM00133">
    <property type="entry name" value="S_TK_X"/>
    <property type="match status" value="1"/>
</dbReference>
<keyword evidence="6 9" id="KW-0067">ATP-binding</keyword>
<evidence type="ECO:0000256" key="8">
    <source>
        <dbReference type="ARBA" id="ARBA00047454"/>
    </source>
</evidence>
<dbReference type="InterPro" id="IPR008271">
    <property type="entry name" value="Ser/Thr_kinase_AS"/>
</dbReference>
<dbReference type="InterPro" id="IPR011009">
    <property type="entry name" value="Kinase-like_dom_sf"/>
</dbReference>
<dbReference type="eggNOG" id="KOG0616">
    <property type="taxonomic scope" value="Eukaryota"/>
</dbReference>
<dbReference type="InterPro" id="IPR000719">
    <property type="entry name" value="Prot_kinase_dom"/>
</dbReference>
<evidence type="ECO:0000256" key="4">
    <source>
        <dbReference type="ARBA" id="ARBA00022741"/>
    </source>
</evidence>
<dbReference type="GO" id="GO:0005829">
    <property type="term" value="C:cytosol"/>
    <property type="evidence" value="ECO:0007669"/>
    <property type="project" value="TreeGrafter"/>
</dbReference>
<protein>
    <recommendedName>
        <fullName evidence="1">cAMP-dependent protein kinase</fullName>
        <ecNumber evidence="1">2.7.11.11</ecNumber>
    </recommendedName>
</protein>
<comment type="similarity">
    <text evidence="10">Belongs to the protein kinase superfamily.</text>
</comment>
<accession>A0A0L0TAD9</accession>
<dbReference type="STRING" id="578462.A0A0L0TAD9"/>
<name>A0A0L0TAD9_ALLM3</name>
<comment type="catalytic activity">
    <reaction evidence="8">
        <text>L-seryl-[protein] + ATP = O-phospho-L-seryl-[protein] + ADP + H(+)</text>
        <dbReference type="Rhea" id="RHEA:17989"/>
        <dbReference type="Rhea" id="RHEA-COMP:9863"/>
        <dbReference type="Rhea" id="RHEA-COMP:11604"/>
        <dbReference type="ChEBI" id="CHEBI:15378"/>
        <dbReference type="ChEBI" id="CHEBI:29999"/>
        <dbReference type="ChEBI" id="CHEBI:30616"/>
        <dbReference type="ChEBI" id="CHEBI:83421"/>
        <dbReference type="ChEBI" id="CHEBI:456216"/>
        <dbReference type="EC" id="2.7.11.11"/>
    </reaction>
</comment>
<proteinExistence type="inferred from homology"/>
<evidence type="ECO:0000259" key="13">
    <source>
        <dbReference type="PROSITE" id="PS51285"/>
    </source>
</evidence>
<feature type="region of interest" description="Disordered" evidence="11">
    <location>
        <begin position="15"/>
        <end position="50"/>
    </location>
</feature>
<evidence type="ECO:0000256" key="7">
    <source>
        <dbReference type="ARBA" id="ARBA00047292"/>
    </source>
</evidence>
<keyword evidence="2 10" id="KW-0723">Serine/threonine-protein kinase</keyword>
<dbReference type="GO" id="GO:0005524">
    <property type="term" value="F:ATP binding"/>
    <property type="evidence" value="ECO:0007669"/>
    <property type="project" value="UniProtKB-UniRule"/>
</dbReference>
<dbReference type="GO" id="GO:0005634">
    <property type="term" value="C:nucleus"/>
    <property type="evidence" value="ECO:0007669"/>
    <property type="project" value="TreeGrafter"/>
</dbReference>
<evidence type="ECO:0000313" key="14">
    <source>
        <dbReference type="EMBL" id="KNE71727.1"/>
    </source>
</evidence>
<dbReference type="OMA" id="YPETDEQ"/>
<evidence type="ECO:0000256" key="1">
    <source>
        <dbReference type="ARBA" id="ARBA00012444"/>
    </source>
</evidence>
<dbReference type="GO" id="GO:0004691">
    <property type="term" value="F:cAMP-dependent protein kinase activity"/>
    <property type="evidence" value="ECO:0007669"/>
    <property type="project" value="UniProtKB-EC"/>
</dbReference>
<dbReference type="PROSITE" id="PS00108">
    <property type="entry name" value="PROTEIN_KINASE_ST"/>
    <property type="match status" value="1"/>
</dbReference>
<feature type="binding site" evidence="9">
    <location>
        <position position="149"/>
    </location>
    <ligand>
        <name>ATP</name>
        <dbReference type="ChEBI" id="CHEBI:30616"/>
    </ligand>
</feature>
<dbReference type="PROSITE" id="PS00107">
    <property type="entry name" value="PROTEIN_KINASE_ATP"/>
    <property type="match status" value="1"/>
</dbReference>
<dbReference type="CDD" id="cd05580">
    <property type="entry name" value="STKc_PKA_like"/>
    <property type="match status" value="1"/>
</dbReference>
<comment type="catalytic activity">
    <reaction evidence="7">
        <text>L-threonyl-[protein] + ATP = O-phospho-L-threonyl-[protein] + ADP + H(+)</text>
        <dbReference type="Rhea" id="RHEA:46608"/>
        <dbReference type="Rhea" id="RHEA-COMP:11060"/>
        <dbReference type="Rhea" id="RHEA-COMP:11605"/>
        <dbReference type="ChEBI" id="CHEBI:15378"/>
        <dbReference type="ChEBI" id="CHEBI:30013"/>
        <dbReference type="ChEBI" id="CHEBI:30616"/>
        <dbReference type="ChEBI" id="CHEBI:61977"/>
        <dbReference type="ChEBI" id="CHEBI:456216"/>
        <dbReference type="EC" id="2.7.11.11"/>
    </reaction>
</comment>
<keyword evidence="5 14" id="KW-0418">Kinase</keyword>
<dbReference type="InterPro" id="IPR017441">
    <property type="entry name" value="Protein_kinase_ATP_BS"/>
</dbReference>
<keyword evidence="15" id="KW-1185">Reference proteome</keyword>
<organism evidence="14 15">
    <name type="scientific">Allomyces macrogynus (strain ATCC 38327)</name>
    <name type="common">Allomyces javanicus var. macrogynus</name>
    <dbReference type="NCBI Taxonomy" id="578462"/>
    <lineage>
        <taxon>Eukaryota</taxon>
        <taxon>Fungi</taxon>
        <taxon>Fungi incertae sedis</taxon>
        <taxon>Blastocladiomycota</taxon>
        <taxon>Blastocladiomycetes</taxon>
        <taxon>Blastocladiales</taxon>
        <taxon>Blastocladiaceae</taxon>
        <taxon>Allomyces</taxon>
    </lineage>
</organism>
<dbReference type="SMART" id="SM00220">
    <property type="entry name" value="S_TKc"/>
    <property type="match status" value="1"/>
</dbReference>
<evidence type="ECO:0000313" key="15">
    <source>
        <dbReference type="Proteomes" id="UP000054350"/>
    </source>
</evidence>
<dbReference type="PANTHER" id="PTHR24353">
    <property type="entry name" value="CYCLIC NUCLEOTIDE-DEPENDENT PROTEIN KINASE"/>
    <property type="match status" value="1"/>
</dbReference>
<reference evidence="15" key="2">
    <citation type="submission" date="2009-11" db="EMBL/GenBank/DDBJ databases">
        <title>The Genome Sequence of Allomyces macrogynus strain ATCC 38327.</title>
        <authorList>
            <consortium name="The Broad Institute Genome Sequencing Platform"/>
            <person name="Russ C."/>
            <person name="Cuomo C."/>
            <person name="Shea T."/>
            <person name="Young S.K."/>
            <person name="Zeng Q."/>
            <person name="Koehrsen M."/>
            <person name="Haas B."/>
            <person name="Borodovsky M."/>
            <person name="Guigo R."/>
            <person name="Alvarado L."/>
            <person name="Berlin A."/>
            <person name="Borenstein D."/>
            <person name="Chen Z."/>
            <person name="Engels R."/>
            <person name="Freedman E."/>
            <person name="Gellesch M."/>
            <person name="Goldberg J."/>
            <person name="Griggs A."/>
            <person name="Gujja S."/>
            <person name="Heiman D."/>
            <person name="Hepburn T."/>
            <person name="Howarth C."/>
            <person name="Jen D."/>
            <person name="Larson L."/>
            <person name="Lewis B."/>
            <person name="Mehta T."/>
            <person name="Park D."/>
            <person name="Pearson M."/>
            <person name="Roberts A."/>
            <person name="Saif S."/>
            <person name="Shenoy N."/>
            <person name="Sisk P."/>
            <person name="Stolte C."/>
            <person name="Sykes S."/>
            <person name="Walk T."/>
            <person name="White J."/>
            <person name="Yandava C."/>
            <person name="Burger G."/>
            <person name="Gray M.W."/>
            <person name="Holland P.W.H."/>
            <person name="King N."/>
            <person name="Lang F.B.F."/>
            <person name="Roger A.J."/>
            <person name="Ruiz-Trillo I."/>
            <person name="Lander E."/>
            <person name="Nusbaum C."/>
        </authorList>
    </citation>
    <scope>NUCLEOTIDE SEQUENCE [LARGE SCALE GENOMIC DNA]</scope>
    <source>
        <strain evidence="15">ATCC 38327</strain>
    </source>
</reference>